<sequence length="45" mass="4885">MHRSYTAVTARRPSSPDELPLQSLAALRLSGLTGHASRALPRNPM</sequence>
<gene>
    <name evidence="1" type="ORF">XFF6991_430036</name>
</gene>
<dbReference type="EMBL" id="OCZC01000070">
    <property type="protein sequence ID" value="SOO25212.1"/>
    <property type="molecule type" value="Genomic_DNA"/>
</dbReference>
<dbReference type="Proteomes" id="UP000234345">
    <property type="component" value="Unassembled WGS sequence"/>
</dbReference>
<protein>
    <submittedName>
        <fullName evidence="1">Uncharacterized protein</fullName>
    </submittedName>
</protein>
<accession>A0A7Z7J0U6</accession>
<reference evidence="1 2" key="1">
    <citation type="submission" date="2017-10" db="EMBL/GenBank/DDBJ databases">
        <authorList>
            <person name="Regsiter A."/>
            <person name="William W."/>
        </authorList>
    </citation>
    <scope>NUCLEOTIDE SEQUENCE [LARGE SCALE GENOMIC DNA]</scope>
    <source>
        <strain evidence="1 2">CFBP6991</strain>
    </source>
</reference>
<dbReference type="AlphaFoldDB" id="A0A7Z7J0U6"/>
<organism evidence="1 2">
    <name type="scientific">Xanthomonas campestris pv. phaseoli</name>
    <dbReference type="NCBI Taxonomy" id="317013"/>
    <lineage>
        <taxon>Bacteria</taxon>
        <taxon>Pseudomonadati</taxon>
        <taxon>Pseudomonadota</taxon>
        <taxon>Gammaproteobacteria</taxon>
        <taxon>Lysobacterales</taxon>
        <taxon>Lysobacteraceae</taxon>
        <taxon>Xanthomonas</taxon>
    </lineage>
</organism>
<name>A0A7Z7J0U6_XANCH</name>
<evidence type="ECO:0000313" key="1">
    <source>
        <dbReference type="EMBL" id="SOO25212.1"/>
    </source>
</evidence>
<proteinExistence type="predicted"/>
<evidence type="ECO:0000313" key="2">
    <source>
        <dbReference type="Proteomes" id="UP000234345"/>
    </source>
</evidence>
<comment type="caution">
    <text evidence="1">The sequence shown here is derived from an EMBL/GenBank/DDBJ whole genome shotgun (WGS) entry which is preliminary data.</text>
</comment>